<dbReference type="Pfam" id="PF13517">
    <property type="entry name" value="FG-GAP_3"/>
    <property type="match status" value="1"/>
</dbReference>
<gene>
    <name evidence="4" type="ORF">PX52LOC_07351</name>
</gene>
<dbReference type="Proteomes" id="UP000324974">
    <property type="component" value="Chromosome"/>
</dbReference>
<accession>A0A5C1ALI0</accession>
<keyword evidence="2" id="KW-0677">Repeat</keyword>
<evidence type="ECO:0000256" key="3">
    <source>
        <dbReference type="ARBA" id="ARBA00023180"/>
    </source>
</evidence>
<evidence type="ECO:0000256" key="2">
    <source>
        <dbReference type="ARBA" id="ARBA00022737"/>
    </source>
</evidence>
<dbReference type="InterPro" id="IPR013519">
    <property type="entry name" value="Int_alpha_beta-p"/>
</dbReference>
<organism evidence="4 5">
    <name type="scientific">Limnoglobus roseus</name>
    <dbReference type="NCBI Taxonomy" id="2598579"/>
    <lineage>
        <taxon>Bacteria</taxon>
        <taxon>Pseudomonadati</taxon>
        <taxon>Planctomycetota</taxon>
        <taxon>Planctomycetia</taxon>
        <taxon>Gemmatales</taxon>
        <taxon>Gemmataceae</taxon>
        <taxon>Limnoglobus</taxon>
    </lineage>
</organism>
<evidence type="ECO:0000313" key="5">
    <source>
        <dbReference type="Proteomes" id="UP000324974"/>
    </source>
</evidence>
<dbReference type="RefSeq" id="WP_168219415.1">
    <property type="nucleotide sequence ID" value="NZ_CP042425.1"/>
</dbReference>
<dbReference type="AlphaFoldDB" id="A0A5C1ALI0"/>
<dbReference type="PANTHER" id="PTHR42754">
    <property type="entry name" value="ENDOGLUCANASE"/>
    <property type="match status" value="1"/>
</dbReference>
<dbReference type="Gene3D" id="2.130.10.130">
    <property type="entry name" value="Integrin alpha, N-terminal"/>
    <property type="match status" value="1"/>
</dbReference>
<keyword evidence="3" id="KW-0325">Glycoprotein</keyword>
<name>A0A5C1ALI0_9BACT</name>
<dbReference type="Pfam" id="PF17164">
    <property type="entry name" value="DUF5122"/>
    <property type="match status" value="6"/>
</dbReference>
<dbReference type="KEGG" id="lrs:PX52LOC_07351"/>
<protein>
    <submittedName>
        <fullName evidence="4">TIGR03118 family protein</fullName>
    </submittedName>
</protein>
<dbReference type="PANTHER" id="PTHR42754:SF1">
    <property type="entry name" value="LIPOPROTEIN"/>
    <property type="match status" value="1"/>
</dbReference>
<keyword evidence="5" id="KW-1185">Reference proteome</keyword>
<proteinExistence type="predicted"/>
<dbReference type="NCBIfam" id="TIGR02608">
    <property type="entry name" value="delta_60_rpt"/>
    <property type="match status" value="7"/>
</dbReference>
<dbReference type="InterPro" id="IPR013431">
    <property type="entry name" value="Delta_60_rpt"/>
</dbReference>
<evidence type="ECO:0000313" key="4">
    <source>
        <dbReference type="EMBL" id="QEL20259.1"/>
    </source>
</evidence>
<reference evidence="5" key="1">
    <citation type="submission" date="2019-08" db="EMBL/GenBank/DDBJ databases">
        <title>Limnoglobus roseus gen. nov., sp. nov., a novel freshwater planctomycete with a giant genome from the family Gemmataceae.</title>
        <authorList>
            <person name="Kulichevskaya I.S."/>
            <person name="Naumoff D.G."/>
            <person name="Miroshnikov K."/>
            <person name="Ivanova A."/>
            <person name="Philippov D.A."/>
            <person name="Hakobyan A."/>
            <person name="Rijpstra I.C."/>
            <person name="Sinninghe Damste J.S."/>
            <person name="Liesack W."/>
            <person name="Dedysh S.N."/>
        </authorList>
    </citation>
    <scope>NUCLEOTIDE SEQUENCE [LARGE SCALE GENOMIC DNA]</scope>
    <source>
        <strain evidence="5">PX52</strain>
    </source>
</reference>
<sequence>MSKPQLLALEDRSTPAAVGGLDLTFNGTGLADVPFDLAAAKADLGAAIAVQKDGKIVVVGSAQTGAADIDFAVARLNPDGTLDTTFGSNGIRAFGFDLGGSNIDRATSVAIDSQGRIVVAGYAQTDAANDYDFAVIRVTSTGDLDSTFDTDGRQTVAFDIAGGTQEDKTAGVAIDSQGRIVLAGTVAQATAGDTDFGVVRLTTAGALDKTFGTGGRQTIAFDLGGANADSASGVVIDSGDRVIVAGSVQISNFGDFDFGVARLTAAGALDQTFDGDGRASVEFDLGGSNADTAAAVALGNGEKIVVVGSVVVGTAGDVDIGVARFNTDGSLDTTFGDSGKLSLGFDLGGTKQDKAAGVTINRLTGDIVVAATVDSATAGDTDIGVARLTTDGSLDPSFSADGRAVASFDRGGANADTAAGVTQDARGRILVVGSIDTATANDRDFGVARLTATTGLANDLLVGGTADGQAINYVPAGSGFAKSGGAAGADLTASVRPVVADLNGDGVPDQILGAAPGGGSRVRIQLGGVVQGDVVLTPSPIDFNAFEGNFTGGVFIAAGDIDGDGRDEFVVSPDVGGGPRASIYSLNDDRTLTKKADFFGIDDPNFRGGARVALGDINGDGRADLVVGAGFLGGPRVALYNGATLFTPDANGVRQKLIGDFFAFPGPDAQTLRNGVFVTIGDLDGDGFGDVIFGGGPGGGPRVFALSGQTLTAKQLDAAYAKPVANFFVANDANSRGGVRVTVKDIDGDDRADLVTASGDNLPSRVRVYRGSTVPQANGVEPPLLQEFDPFGVTLANGVFVG</sequence>
<evidence type="ECO:0000256" key="1">
    <source>
        <dbReference type="ARBA" id="ARBA00022729"/>
    </source>
</evidence>
<dbReference type="SMART" id="SM00191">
    <property type="entry name" value="Int_alpha"/>
    <property type="match status" value="4"/>
</dbReference>
<keyword evidence="1" id="KW-0732">Signal</keyword>
<dbReference type="SUPFAM" id="SSF69318">
    <property type="entry name" value="Integrin alpha N-terminal domain"/>
    <property type="match status" value="1"/>
</dbReference>
<dbReference type="InterPro" id="IPR028994">
    <property type="entry name" value="Integrin_alpha_N"/>
</dbReference>
<dbReference type="EMBL" id="CP042425">
    <property type="protein sequence ID" value="QEL20259.1"/>
    <property type="molecule type" value="Genomic_DNA"/>
</dbReference>
<dbReference type="Gene3D" id="2.80.10.50">
    <property type="match status" value="3"/>
</dbReference>
<dbReference type="InterPro" id="IPR013517">
    <property type="entry name" value="FG-GAP"/>
</dbReference>